<dbReference type="Pfam" id="PF04452">
    <property type="entry name" value="Methyltrans_RNA"/>
    <property type="match status" value="1"/>
</dbReference>
<protein>
    <recommendedName>
        <fullName evidence="3">16S rRNA (uracil(1498)-N(3))-methyltransferase</fullName>
        <ecNumber evidence="3">2.1.1.193</ecNumber>
    </recommendedName>
</protein>
<evidence type="ECO:0000313" key="13">
    <source>
        <dbReference type="Proteomes" id="UP001189429"/>
    </source>
</evidence>
<dbReference type="PANTHER" id="PTHR30027">
    <property type="entry name" value="RIBOSOMAL RNA SMALL SUBUNIT METHYLTRANSFERASE E"/>
    <property type="match status" value="1"/>
</dbReference>
<comment type="function">
    <text evidence="9">Specifically methylates the N3 position of the uracil ring of uridine 1498 (m3U1498) in 16S rRNA. Acts on the fully assembled 30S ribosomal subunit.</text>
</comment>
<feature type="domain" description="Rhodanese" evidence="11">
    <location>
        <begin position="74"/>
        <end position="110"/>
    </location>
</feature>
<keyword evidence="4" id="KW-0963">Cytoplasm</keyword>
<evidence type="ECO:0000256" key="7">
    <source>
        <dbReference type="ARBA" id="ARBA00022679"/>
    </source>
</evidence>
<organism evidence="12 13">
    <name type="scientific">Prorocentrum cordatum</name>
    <dbReference type="NCBI Taxonomy" id="2364126"/>
    <lineage>
        <taxon>Eukaryota</taxon>
        <taxon>Sar</taxon>
        <taxon>Alveolata</taxon>
        <taxon>Dinophyceae</taxon>
        <taxon>Prorocentrales</taxon>
        <taxon>Prorocentraceae</taxon>
        <taxon>Prorocentrum</taxon>
    </lineage>
</organism>
<dbReference type="EC" id="2.1.1.193" evidence="3"/>
<comment type="caution">
    <text evidence="12">The sequence shown here is derived from an EMBL/GenBank/DDBJ whole genome shotgun (WGS) entry which is preliminary data.</text>
</comment>
<dbReference type="InterPro" id="IPR006700">
    <property type="entry name" value="RsmE"/>
</dbReference>
<sequence>PLGLGHVGARSGVERTMARAGLRASALAACAAAAALLAGPRGSLALNRLLLERHELLPGACGGRRAVLPLADPRASHVARVLRLQDGDTVRVGVLDGGIDDAAAVRWLWPDGREDDGGRWSGRASQEQRPERLRQETLHQALELEEHLPQALELTFDEGAQNGIPPPRVDLLLASPEPARLQRLLPMLTQLGLGTVVLCTVARVGARGGLGAHWLRSSEAVRELLVPGLAQSGDVRVPRVVVGGRLRPLLQRGDLESALQASGARAARLYVSPRGPRFCELPATAAPQGGRLLVAVGPDGGWRDPEETEMLSEAGFLPVSTGPRCFNVEVAACTALALSSGAIRRWDDAR</sequence>
<feature type="non-terminal residue" evidence="12">
    <location>
        <position position="1"/>
    </location>
</feature>
<dbReference type="EMBL" id="CAUYUJ010015392">
    <property type="protein sequence ID" value="CAK0853340.1"/>
    <property type="molecule type" value="Genomic_DNA"/>
</dbReference>
<dbReference type="InterPro" id="IPR046886">
    <property type="entry name" value="RsmE_MTase_dom"/>
</dbReference>
<dbReference type="InterPro" id="IPR001763">
    <property type="entry name" value="Rhodanese-like_dom"/>
</dbReference>
<name>A0ABN9U3U9_9DINO</name>
<evidence type="ECO:0000259" key="11">
    <source>
        <dbReference type="PROSITE" id="PS50206"/>
    </source>
</evidence>
<keyword evidence="6" id="KW-0489">Methyltransferase</keyword>
<reference evidence="12" key="1">
    <citation type="submission" date="2023-10" db="EMBL/GenBank/DDBJ databases">
        <authorList>
            <person name="Chen Y."/>
            <person name="Shah S."/>
            <person name="Dougan E. K."/>
            <person name="Thang M."/>
            <person name="Chan C."/>
        </authorList>
    </citation>
    <scope>NUCLEOTIDE SEQUENCE [LARGE SCALE GENOMIC DNA]</scope>
</reference>
<keyword evidence="7" id="KW-0808">Transferase</keyword>
<evidence type="ECO:0000256" key="6">
    <source>
        <dbReference type="ARBA" id="ARBA00022603"/>
    </source>
</evidence>
<evidence type="ECO:0000256" key="5">
    <source>
        <dbReference type="ARBA" id="ARBA00022552"/>
    </source>
</evidence>
<evidence type="ECO:0000256" key="1">
    <source>
        <dbReference type="ARBA" id="ARBA00004496"/>
    </source>
</evidence>
<keyword evidence="13" id="KW-1185">Reference proteome</keyword>
<evidence type="ECO:0000256" key="3">
    <source>
        <dbReference type="ARBA" id="ARBA00012328"/>
    </source>
</evidence>
<dbReference type="InterPro" id="IPR029028">
    <property type="entry name" value="Alpha/beta_knot_MTases"/>
</dbReference>
<dbReference type="Proteomes" id="UP001189429">
    <property type="component" value="Unassembled WGS sequence"/>
</dbReference>
<dbReference type="PANTHER" id="PTHR30027:SF3">
    <property type="entry name" value="16S RRNA (URACIL(1498)-N(3))-METHYLTRANSFERASE"/>
    <property type="match status" value="1"/>
</dbReference>
<dbReference type="InterPro" id="IPR029026">
    <property type="entry name" value="tRNA_m1G_MTases_N"/>
</dbReference>
<evidence type="ECO:0000256" key="10">
    <source>
        <dbReference type="ARBA" id="ARBA00047944"/>
    </source>
</evidence>
<dbReference type="PROSITE" id="PS50206">
    <property type="entry name" value="RHODANESE_3"/>
    <property type="match status" value="1"/>
</dbReference>
<comment type="catalytic activity">
    <reaction evidence="10">
        <text>uridine(1498) in 16S rRNA + S-adenosyl-L-methionine = N(3)-methyluridine(1498) in 16S rRNA + S-adenosyl-L-homocysteine + H(+)</text>
        <dbReference type="Rhea" id="RHEA:42920"/>
        <dbReference type="Rhea" id="RHEA-COMP:10283"/>
        <dbReference type="Rhea" id="RHEA-COMP:10284"/>
        <dbReference type="ChEBI" id="CHEBI:15378"/>
        <dbReference type="ChEBI" id="CHEBI:57856"/>
        <dbReference type="ChEBI" id="CHEBI:59789"/>
        <dbReference type="ChEBI" id="CHEBI:65315"/>
        <dbReference type="ChEBI" id="CHEBI:74502"/>
        <dbReference type="EC" id="2.1.1.193"/>
    </reaction>
</comment>
<proteinExistence type="inferred from homology"/>
<keyword evidence="8" id="KW-0949">S-adenosyl-L-methionine</keyword>
<comment type="similarity">
    <text evidence="2">Belongs to the RNA methyltransferase RsmE family.</text>
</comment>
<dbReference type="SUPFAM" id="SSF75217">
    <property type="entry name" value="alpha/beta knot"/>
    <property type="match status" value="1"/>
</dbReference>
<evidence type="ECO:0000256" key="4">
    <source>
        <dbReference type="ARBA" id="ARBA00022490"/>
    </source>
</evidence>
<gene>
    <name evidence="12" type="ORF">PCOR1329_LOCUS44855</name>
</gene>
<comment type="subcellular location">
    <subcellularLocation>
        <location evidence="1">Cytoplasm</location>
    </subcellularLocation>
</comment>
<accession>A0ABN9U3U9</accession>
<keyword evidence="5" id="KW-0698">rRNA processing</keyword>
<evidence type="ECO:0000313" key="12">
    <source>
        <dbReference type="EMBL" id="CAK0853340.1"/>
    </source>
</evidence>
<evidence type="ECO:0000256" key="9">
    <source>
        <dbReference type="ARBA" id="ARBA00025699"/>
    </source>
</evidence>
<evidence type="ECO:0000256" key="8">
    <source>
        <dbReference type="ARBA" id="ARBA00022691"/>
    </source>
</evidence>
<evidence type="ECO:0000256" key="2">
    <source>
        <dbReference type="ARBA" id="ARBA00005528"/>
    </source>
</evidence>
<dbReference type="Gene3D" id="3.40.1280.10">
    <property type="match status" value="1"/>
</dbReference>